<feature type="compositionally biased region" description="Acidic residues" evidence="1">
    <location>
        <begin position="252"/>
        <end position="261"/>
    </location>
</feature>
<feature type="region of interest" description="Disordered" evidence="1">
    <location>
        <begin position="568"/>
        <end position="597"/>
    </location>
</feature>
<feature type="compositionally biased region" description="Low complexity" evidence="1">
    <location>
        <begin position="349"/>
        <end position="360"/>
    </location>
</feature>
<proteinExistence type="predicted"/>
<evidence type="ECO:0000313" key="2">
    <source>
        <dbReference type="EMBL" id="KAK8174317.1"/>
    </source>
</evidence>
<reference evidence="2 3" key="1">
    <citation type="journal article" date="2022" name="G3 (Bethesda)">
        <title>Enemy or ally: a genomic approach to elucidate the lifestyle of Phyllosticta citrichinaensis.</title>
        <authorList>
            <person name="Buijs V.A."/>
            <person name="Groenewald J.Z."/>
            <person name="Haridas S."/>
            <person name="LaButti K.M."/>
            <person name="Lipzen A."/>
            <person name="Martin F.M."/>
            <person name="Barry K."/>
            <person name="Grigoriev I.V."/>
            <person name="Crous P.W."/>
            <person name="Seidl M.F."/>
        </authorList>
    </citation>
    <scope>NUCLEOTIDE SEQUENCE [LARGE SCALE GENOMIC DNA]</scope>
    <source>
        <strain evidence="2 3">CBS 129764</strain>
    </source>
</reference>
<feature type="compositionally biased region" description="Basic and acidic residues" evidence="1">
    <location>
        <begin position="1"/>
        <end position="42"/>
    </location>
</feature>
<dbReference type="EMBL" id="JBBWUH010000003">
    <property type="protein sequence ID" value="KAK8174317.1"/>
    <property type="molecule type" value="Genomic_DNA"/>
</dbReference>
<feature type="compositionally biased region" description="Polar residues" evidence="1">
    <location>
        <begin position="273"/>
        <end position="284"/>
    </location>
</feature>
<organism evidence="2 3">
    <name type="scientific">Phyllosticta citrichinensis</name>
    <dbReference type="NCBI Taxonomy" id="1130410"/>
    <lineage>
        <taxon>Eukaryota</taxon>
        <taxon>Fungi</taxon>
        <taxon>Dikarya</taxon>
        <taxon>Ascomycota</taxon>
        <taxon>Pezizomycotina</taxon>
        <taxon>Dothideomycetes</taxon>
        <taxon>Dothideomycetes incertae sedis</taxon>
        <taxon>Botryosphaeriales</taxon>
        <taxon>Phyllostictaceae</taxon>
        <taxon>Phyllosticta</taxon>
    </lineage>
</organism>
<feature type="compositionally biased region" description="Basic and acidic residues" evidence="1">
    <location>
        <begin position="377"/>
        <end position="389"/>
    </location>
</feature>
<feature type="compositionally biased region" description="Basic and acidic residues" evidence="1">
    <location>
        <begin position="285"/>
        <end position="295"/>
    </location>
</feature>
<sequence>MAYHHYHDNSYHQPGRRYEPNTSRSRDYDAYQPRYEDRRDINYDSLPPADMKHSRRRLDDYSYSSSRHGNQPSLSRSVSYPAGHRRQATWPPFPTVEDLNEARAKEHDHSSLDENAGEEALNRGSIDQEPVLLEVEEEINPERRFVIVPGAAGDADGRSDGVPIREDAACDDAHISKKLPLQAERKKKPIEPPRRPPSPYAYSKPDLVRVRSDSDAYLSPDARQSASRRKKTPLQAPADMRKLGRSGGAISEDSDLDEDEVPQMRSCRRPTRYSFSKDQLSTSPKDSKALDKERIPALYSFNRDAKEDLPTLKERTSTPYSSRPVESNRQDFNTTSRDTLYGSTQRGTPSRPSSRPASPLSRDHDLPPSPPRSPMLRPKDDAVRPRVDPRSIPGPKQGSRNASRGGSPLSASFDLEPRTPRVESPVEFSSNRLERTMSFPLVNPPTERSRPSSRHGRSDSGPRDEPMPYPRDAPGRADMRPLSARLPAVAAAAAAAAVVSLPYPDSDAHQLMPSEEHFQFFPNSPQTPTSRSFPDYARLPATPITPIPSRLHEEFDYARKPAIRRTYSDTDATRRSTSGLAKEKKSQEAAELEFPSGPLPACPRPEYTTKYNDWYTLDGALTLDFCPECVENVVRRTPFRREFKRVHDMEPEYPKKCALGDPWFRIAWLLTLQEKREDLGLLRALAGVDGEEKECPDKHRAHRPWYSLPNKYNDGFIANLHVCQHCVRCVDALMPALRGAFQREPPTSPAPTKFLCSLRTSSRRFPKYLDALLDVQASASKRRTGGVPDLAPFADLAQDIAWKAECQRDAPLLGALWHVIPGVPDFTVCEECYDEAVWPLARAGSKVAGMVTGALQYVDGAQELGGRSCQLYSARMRRAWTRACRDDDLGPFLRRVRERRAAERDIGARHRRLKKYLDDMEAGAGGKPPTSGRDRELVERLKEEMDKCRREWREWE</sequence>
<feature type="compositionally biased region" description="Polar residues" evidence="1">
    <location>
        <begin position="317"/>
        <end position="348"/>
    </location>
</feature>
<feature type="region of interest" description="Disordered" evidence="1">
    <location>
        <begin position="1"/>
        <end position="93"/>
    </location>
</feature>
<dbReference type="Proteomes" id="UP001456524">
    <property type="component" value="Unassembled WGS sequence"/>
</dbReference>
<feature type="compositionally biased region" description="Polar residues" evidence="1">
    <location>
        <begin position="68"/>
        <end position="78"/>
    </location>
</feature>
<feature type="region of interest" description="Disordered" evidence="1">
    <location>
        <begin position="150"/>
        <end position="479"/>
    </location>
</feature>
<feature type="compositionally biased region" description="Basic and acidic residues" evidence="1">
    <location>
        <begin position="155"/>
        <end position="175"/>
    </location>
</feature>
<accession>A0ABR1Y1H5</accession>
<evidence type="ECO:0000313" key="3">
    <source>
        <dbReference type="Proteomes" id="UP001456524"/>
    </source>
</evidence>
<keyword evidence="3" id="KW-1185">Reference proteome</keyword>
<feature type="compositionally biased region" description="Basic and acidic residues" evidence="1">
    <location>
        <begin position="456"/>
        <end position="466"/>
    </location>
</feature>
<evidence type="ECO:0000256" key="1">
    <source>
        <dbReference type="SAM" id="MobiDB-lite"/>
    </source>
</evidence>
<protein>
    <submittedName>
        <fullName evidence="2">Uncharacterized protein</fullName>
    </submittedName>
</protein>
<feature type="compositionally biased region" description="Basic and acidic residues" evidence="1">
    <location>
        <begin position="303"/>
        <end position="316"/>
    </location>
</feature>
<comment type="caution">
    <text evidence="2">The sequence shown here is derived from an EMBL/GenBank/DDBJ whole genome shotgun (WGS) entry which is preliminary data.</text>
</comment>
<name>A0ABR1Y1H5_9PEZI</name>
<gene>
    <name evidence="2" type="ORF">IWX90DRAFT_382653</name>
</gene>